<keyword evidence="2" id="KW-0732">Signal</keyword>
<feature type="compositionally biased region" description="Polar residues" evidence="1">
    <location>
        <begin position="54"/>
        <end position="65"/>
    </location>
</feature>
<evidence type="ECO:0000313" key="3">
    <source>
        <dbReference type="EMBL" id="KAH8027929.1"/>
    </source>
</evidence>
<dbReference type="EMBL" id="JABSTU010000006">
    <property type="protein sequence ID" value="KAH8027929.1"/>
    <property type="molecule type" value="Genomic_DNA"/>
</dbReference>
<feature type="chain" id="PRO_5039897506" description="DUF243 domain-containing protein" evidence="2">
    <location>
        <begin position="18"/>
        <end position="296"/>
    </location>
</feature>
<evidence type="ECO:0000256" key="1">
    <source>
        <dbReference type="SAM" id="MobiDB-lite"/>
    </source>
</evidence>
<comment type="caution">
    <text evidence="3">The sequence shown here is derived from an EMBL/GenBank/DDBJ whole genome shotgun (WGS) entry which is preliminary data.</text>
</comment>
<evidence type="ECO:0000256" key="2">
    <source>
        <dbReference type="SAM" id="SignalP"/>
    </source>
</evidence>
<protein>
    <recommendedName>
        <fullName evidence="5">DUF243 domain-containing protein</fullName>
    </recommendedName>
</protein>
<evidence type="ECO:0000313" key="4">
    <source>
        <dbReference type="Proteomes" id="UP000821866"/>
    </source>
</evidence>
<evidence type="ECO:0008006" key="5">
    <source>
        <dbReference type="Google" id="ProtNLM"/>
    </source>
</evidence>
<name>A0A9J6E1C1_RHIMP</name>
<reference evidence="3" key="1">
    <citation type="journal article" date="2020" name="Cell">
        <title>Large-Scale Comparative Analyses of Tick Genomes Elucidate Their Genetic Diversity and Vector Capacities.</title>
        <authorList>
            <consortium name="Tick Genome and Microbiome Consortium (TIGMIC)"/>
            <person name="Jia N."/>
            <person name="Wang J."/>
            <person name="Shi W."/>
            <person name="Du L."/>
            <person name="Sun Y."/>
            <person name="Zhan W."/>
            <person name="Jiang J.F."/>
            <person name="Wang Q."/>
            <person name="Zhang B."/>
            <person name="Ji P."/>
            <person name="Bell-Sakyi L."/>
            <person name="Cui X.M."/>
            <person name="Yuan T.T."/>
            <person name="Jiang B.G."/>
            <person name="Yang W.F."/>
            <person name="Lam T.T."/>
            <person name="Chang Q.C."/>
            <person name="Ding S.J."/>
            <person name="Wang X.J."/>
            <person name="Zhu J.G."/>
            <person name="Ruan X.D."/>
            <person name="Zhao L."/>
            <person name="Wei J.T."/>
            <person name="Ye R.Z."/>
            <person name="Que T.C."/>
            <person name="Du C.H."/>
            <person name="Zhou Y.H."/>
            <person name="Cheng J.X."/>
            <person name="Dai P.F."/>
            <person name="Guo W.B."/>
            <person name="Han X.H."/>
            <person name="Huang E.J."/>
            <person name="Li L.F."/>
            <person name="Wei W."/>
            <person name="Gao Y.C."/>
            <person name="Liu J.Z."/>
            <person name="Shao H.Z."/>
            <person name="Wang X."/>
            <person name="Wang C.C."/>
            <person name="Yang T.C."/>
            <person name="Huo Q.B."/>
            <person name="Li W."/>
            <person name="Chen H.Y."/>
            <person name="Chen S.E."/>
            <person name="Zhou L.G."/>
            <person name="Ni X.B."/>
            <person name="Tian J.H."/>
            <person name="Sheng Y."/>
            <person name="Liu T."/>
            <person name="Pan Y.S."/>
            <person name="Xia L.Y."/>
            <person name="Li J."/>
            <person name="Zhao F."/>
            <person name="Cao W.C."/>
        </authorList>
    </citation>
    <scope>NUCLEOTIDE SEQUENCE</scope>
    <source>
        <strain evidence="3">Rmic-2018</strain>
    </source>
</reference>
<gene>
    <name evidence="3" type="ORF">HPB51_011159</name>
</gene>
<sequence length="296" mass="32157">MGPWIFVLMGVLASAKGGQFSQRLEGPVTAYGWVPLVPVSSRPVPQSGRVYATTPYQENSPQVYRQANGGPNGDVPRQLSANSPQSRTVTASITWPRDHPGQLPQDEVVGPGQSSEDVAVPETNPPLLTSGRPDDRIVETTLRTPPSHGYVVALVKKPNHLKSYFKSKVPEAVKDDQPAFFVYVPPNRQNPSSSAPQLRANNGGTSQASAAPMFLRQPYSVTTLRSPTVFVYVPPQLSAPLVLPVNPSLNALLEQSKYLPKTFIDSSLNAPWFSQSLEAPPEEIIKLTLSQAEKWA</sequence>
<reference evidence="3" key="2">
    <citation type="submission" date="2021-09" db="EMBL/GenBank/DDBJ databases">
        <authorList>
            <person name="Jia N."/>
            <person name="Wang J."/>
            <person name="Shi W."/>
            <person name="Du L."/>
            <person name="Sun Y."/>
            <person name="Zhan W."/>
            <person name="Jiang J."/>
            <person name="Wang Q."/>
            <person name="Zhang B."/>
            <person name="Ji P."/>
            <person name="Sakyi L.B."/>
            <person name="Cui X."/>
            <person name="Yuan T."/>
            <person name="Jiang B."/>
            <person name="Yang W."/>
            <person name="Lam T.T.-Y."/>
            <person name="Chang Q."/>
            <person name="Ding S."/>
            <person name="Wang X."/>
            <person name="Zhu J."/>
            <person name="Ruan X."/>
            <person name="Zhao L."/>
            <person name="Wei J."/>
            <person name="Que T."/>
            <person name="Du C."/>
            <person name="Cheng J."/>
            <person name="Dai P."/>
            <person name="Han X."/>
            <person name="Huang E."/>
            <person name="Gao Y."/>
            <person name="Liu J."/>
            <person name="Shao H."/>
            <person name="Ye R."/>
            <person name="Li L."/>
            <person name="Wei W."/>
            <person name="Wang X."/>
            <person name="Wang C."/>
            <person name="Huo Q."/>
            <person name="Li W."/>
            <person name="Guo W."/>
            <person name="Chen H."/>
            <person name="Chen S."/>
            <person name="Zhou L."/>
            <person name="Zhou L."/>
            <person name="Ni X."/>
            <person name="Tian J."/>
            <person name="Zhou Y."/>
            <person name="Sheng Y."/>
            <person name="Liu T."/>
            <person name="Pan Y."/>
            <person name="Xia L."/>
            <person name="Li J."/>
            <person name="Zhao F."/>
            <person name="Cao W."/>
        </authorList>
    </citation>
    <scope>NUCLEOTIDE SEQUENCE</scope>
    <source>
        <strain evidence="3">Rmic-2018</strain>
        <tissue evidence="3">Larvae</tissue>
    </source>
</reference>
<accession>A0A9J6E1C1</accession>
<dbReference type="AlphaFoldDB" id="A0A9J6E1C1"/>
<feature type="compositionally biased region" description="Polar residues" evidence="1">
    <location>
        <begin position="79"/>
        <end position="93"/>
    </location>
</feature>
<feature type="region of interest" description="Disordered" evidence="1">
    <location>
        <begin position="44"/>
        <end position="133"/>
    </location>
</feature>
<proteinExistence type="predicted"/>
<keyword evidence="4" id="KW-1185">Reference proteome</keyword>
<feature type="compositionally biased region" description="Polar residues" evidence="1">
    <location>
        <begin position="187"/>
        <end position="209"/>
    </location>
</feature>
<dbReference type="Proteomes" id="UP000821866">
    <property type="component" value="Chromosome 4"/>
</dbReference>
<organism evidence="3 4">
    <name type="scientific">Rhipicephalus microplus</name>
    <name type="common">Cattle tick</name>
    <name type="synonym">Boophilus microplus</name>
    <dbReference type="NCBI Taxonomy" id="6941"/>
    <lineage>
        <taxon>Eukaryota</taxon>
        <taxon>Metazoa</taxon>
        <taxon>Ecdysozoa</taxon>
        <taxon>Arthropoda</taxon>
        <taxon>Chelicerata</taxon>
        <taxon>Arachnida</taxon>
        <taxon>Acari</taxon>
        <taxon>Parasitiformes</taxon>
        <taxon>Ixodida</taxon>
        <taxon>Ixodoidea</taxon>
        <taxon>Ixodidae</taxon>
        <taxon>Rhipicephalinae</taxon>
        <taxon>Rhipicephalus</taxon>
        <taxon>Boophilus</taxon>
    </lineage>
</organism>
<feature type="signal peptide" evidence="2">
    <location>
        <begin position="1"/>
        <end position="17"/>
    </location>
</feature>
<feature type="region of interest" description="Disordered" evidence="1">
    <location>
        <begin position="186"/>
        <end position="209"/>
    </location>
</feature>